<evidence type="ECO:0000313" key="1">
    <source>
        <dbReference type="EMBL" id="TBU60847.1"/>
    </source>
</evidence>
<gene>
    <name evidence="1" type="ORF">BD310DRAFT_270758</name>
</gene>
<evidence type="ECO:0000313" key="2">
    <source>
        <dbReference type="Proteomes" id="UP000292082"/>
    </source>
</evidence>
<dbReference type="AlphaFoldDB" id="A0A4Q9Q118"/>
<proteinExistence type="predicted"/>
<name>A0A4Q9Q118_9APHY</name>
<keyword evidence="2" id="KW-1185">Reference proteome</keyword>
<sequence length="146" mass="16580">MDRFMAGGRASFERDISKVGTFLGQKDLPLMKAMRTHAGRLEQARVRLRSCDAQLQEYGRVEPQVILNAMQCIEKNLRLQPNLLRTSFSEVNRKLSTEMDNLLNALRAVRTNPNSPESQLAIRNARQRASSASETWKEAQSTAFLE</sequence>
<protein>
    <submittedName>
        <fullName evidence="1">Uncharacterized protein</fullName>
    </submittedName>
</protein>
<organism evidence="1 2">
    <name type="scientific">Dichomitus squalens</name>
    <dbReference type="NCBI Taxonomy" id="114155"/>
    <lineage>
        <taxon>Eukaryota</taxon>
        <taxon>Fungi</taxon>
        <taxon>Dikarya</taxon>
        <taxon>Basidiomycota</taxon>
        <taxon>Agaricomycotina</taxon>
        <taxon>Agaricomycetes</taxon>
        <taxon>Polyporales</taxon>
        <taxon>Polyporaceae</taxon>
        <taxon>Dichomitus</taxon>
    </lineage>
</organism>
<dbReference type="EMBL" id="ML145102">
    <property type="protein sequence ID" value="TBU60847.1"/>
    <property type="molecule type" value="Genomic_DNA"/>
</dbReference>
<accession>A0A4Q9Q118</accession>
<dbReference type="Proteomes" id="UP000292082">
    <property type="component" value="Unassembled WGS sequence"/>
</dbReference>
<reference evidence="1 2" key="1">
    <citation type="submission" date="2019-01" db="EMBL/GenBank/DDBJ databases">
        <title>Draft genome sequences of three monokaryotic isolates of the white-rot basidiomycete fungus Dichomitus squalens.</title>
        <authorList>
            <consortium name="DOE Joint Genome Institute"/>
            <person name="Lopez S.C."/>
            <person name="Andreopoulos B."/>
            <person name="Pangilinan J."/>
            <person name="Lipzen A."/>
            <person name="Riley R."/>
            <person name="Ahrendt S."/>
            <person name="Ng V."/>
            <person name="Barry K."/>
            <person name="Daum C."/>
            <person name="Grigoriev I.V."/>
            <person name="Hilden K.S."/>
            <person name="Makela M.R."/>
            <person name="de Vries R.P."/>
        </authorList>
    </citation>
    <scope>NUCLEOTIDE SEQUENCE [LARGE SCALE GENOMIC DNA]</scope>
    <source>
        <strain evidence="1 2">CBS 464.89</strain>
    </source>
</reference>